<dbReference type="PRINTS" id="PR00455">
    <property type="entry name" value="HTHTETR"/>
</dbReference>
<keyword evidence="1 2" id="KW-0238">DNA-binding</keyword>
<dbReference type="InterPro" id="IPR009057">
    <property type="entry name" value="Homeodomain-like_sf"/>
</dbReference>
<name>A0A2A4Z5G7_9PROT</name>
<dbReference type="PANTHER" id="PTHR30055:SF239">
    <property type="entry name" value="TRANSCRIPTIONAL REGULATORY PROTEIN"/>
    <property type="match status" value="1"/>
</dbReference>
<evidence type="ECO:0000256" key="3">
    <source>
        <dbReference type="SAM" id="MobiDB-lite"/>
    </source>
</evidence>
<dbReference type="Gene3D" id="1.10.357.10">
    <property type="entry name" value="Tetracycline Repressor, domain 2"/>
    <property type="match status" value="1"/>
</dbReference>
<dbReference type="EMBL" id="NVUS01000004">
    <property type="protein sequence ID" value="PCJ02409.1"/>
    <property type="molecule type" value="Genomic_DNA"/>
</dbReference>
<dbReference type="GO" id="GO:0003700">
    <property type="term" value="F:DNA-binding transcription factor activity"/>
    <property type="evidence" value="ECO:0007669"/>
    <property type="project" value="TreeGrafter"/>
</dbReference>
<sequence>MLSLPMENTQKVANTRSEHRANTKTSRLEWLAEAKKLLIEGGIEQVKIDRIAKNLGVSRGGFYWFFKSRQDILETLLADWLKIENDPLINALNGHNDTPLDPFFRFFTRLLRERTYSPKLDTAMREWARQNKAAADAVTHVDNRRIEALKQAFLGLNYQPADAFIRARILYYHQIGYYAMNVIETEAQRQQYLPTYFKQLTGFDLPNEILDELYKK</sequence>
<dbReference type="PANTHER" id="PTHR30055">
    <property type="entry name" value="HTH-TYPE TRANSCRIPTIONAL REGULATOR RUTR"/>
    <property type="match status" value="1"/>
</dbReference>
<feature type="domain" description="HTH tetR-type" evidence="4">
    <location>
        <begin position="24"/>
        <end position="84"/>
    </location>
</feature>
<evidence type="ECO:0000256" key="2">
    <source>
        <dbReference type="PROSITE-ProRule" id="PRU00335"/>
    </source>
</evidence>
<feature type="compositionally biased region" description="Polar residues" evidence="3">
    <location>
        <begin position="1"/>
        <end position="15"/>
    </location>
</feature>
<dbReference type="InterPro" id="IPR001647">
    <property type="entry name" value="HTH_TetR"/>
</dbReference>
<feature type="DNA-binding region" description="H-T-H motif" evidence="2">
    <location>
        <begin position="47"/>
        <end position="66"/>
    </location>
</feature>
<protein>
    <recommendedName>
        <fullName evidence="4">HTH tetR-type domain-containing protein</fullName>
    </recommendedName>
</protein>
<evidence type="ECO:0000259" key="4">
    <source>
        <dbReference type="PROSITE" id="PS50977"/>
    </source>
</evidence>
<comment type="caution">
    <text evidence="5">The sequence shown here is derived from an EMBL/GenBank/DDBJ whole genome shotgun (WGS) entry which is preliminary data.</text>
</comment>
<evidence type="ECO:0000313" key="5">
    <source>
        <dbReference type="EMBL" id="PCJ02409.1"/>
    </source>
</evidence>
<dbReference type="SUPFAM" id="SSF46689">
    <property type="entry name" value="Homeodomain-like"/>
    <property type="match status" value="1"/>
</dbReference>
<dbReference type="AlphaFoldDB" id="A0A2A4Z5G7"/>
<proteinExistence type="predicted"/>
<dbReference type="GO" id="GO:0000976">
    <property type="term" value="F:transcription cis-regulatory region binding"/>
    <property type="evidence" value="ECO:0007669"/>
    <property type="project" value="TreeGrafter"/>
</dbReference>
<gene>
    <name evidence="5" type="ORF">COB13_04225</name>
</gene>
<reference evidence="5" key="2">
    <citation type="journal article" date="2018" name="ISME J.">
        <title>A dynamic microbial community with high functional redundancy inhabits the cold, oxic subseafloor aquifer.</title>
        <authorList>
            <person name="Tully B.J."/>
            <person name="Wheat C.G."/>
            <person name="Glazer B.T."/>
            <person name="Huber J.A."/>
        </authorList>
    </citation>
    <scope>NUCLEOTIDE SEQUENCE</scope>
    <source>
        <strain evidence="5">NORP83</strain>
    </source>
</reference>
<feature type="region of interest" description="Disordered" evidence="3">
    <location>
        <begin position="1"/>
        <end position="21"/>
    </location>
</feature>
<dbReference type="PROSITE" id="PS50977">
    <property type="entry name" value="HTH_TETR_2"/>
    <property type="match status" value="1"/>
</dbReference>
<accession>A0A2A4Z5G7</accession>
<organism evidence="5">
    <name type="scientific">OCS116 cluster bacterium</name>
    <dbReference type="NCBI Taxonomy" id="2030921"/>
    <lineage>
        <taxon>Bacteria</taxon>
        <taxon>Pseudomonadati</taxon>
        <taxon>Pseudomonadota</taxon>
        <taxon>Alphaproteobacteria</taxon>
        <taxon>OCS116 cluster</taxon>
    </lineage>
</organism>
<dbReference type="Pfam" id="PF00440">
    <property type="entry name" value="TetR_N"/>
    <property type="match status" value="1"/>
</dbReference>
<dbReference type="InterPro" id="IPR050109">
    <property type="entry name" value="HTH-type_TetR-like_transc_reg"/>
</dbReference>
<reference key="1">
    <citation type="submission" date="2017-08" db="EMBL/GenBank/DDBJ databases">
        <title>A dynamic microbial community with high functional redundancy inhabits the cold, oxic subseafloor aquifer.</title>
        <authorList>
            <person name="Tully B.J."/>
            <person name="Wheat C.G."/>
            <person name="Glazer B.T."/>
            <person name="Huber J.A."/>
        </authorList>
    </citation>
    <scope>NUCLEOTIDE SEQUENCE [LARGE SCALE GENOMIC DNA]</scope>
</reference>
<evidence type="ECO:0000256" key="1">
    <source>
        <dbReference type="ARBA" id="ARBA00023125"/>
    </source>
</evidence>